<gene>
    <name evidence="1" type="ORF">LCGC14_3149530</name>
</gene>
<proteinExistence type="predicted"/>
<sequence length="35" mass="4135">ISILFKNMTGNQLKNFIYENFPEIVTLDFKEKIEG</sequence>
<reference evidence="1" key="1">
    <citation type="journal article" date="2015" name="Nature">
        <title>Complex archaea that bridge the gap between prokaryotes and eukaryotes.</title>
        <authorList>
            <person name="Spang A."/>
            <person name="Saw J.H."/>
            <person name="Jorgensen S.L."/>
            <person name="Zaremba-Niedzwiedzka K."/>
            <person name="Martijn J."/>
            <person name="Lind A.E."/>
            <person name="van Eijk R."/>
            <person name="Schleper C."/>
            <person name="Guy L."/>
            <person name="Ettema T.J."/>
        </authorList>
    </citation>
    <scope>NUCLEOTIDE SEQUENCE</scope>
</reference>
<dbReference type="EMBL" id="LAZR01069289">
    <property type="protein sequence ID" value="KKK47999.1"/>
    <property type="molecule type" value="Genomic_DNA"/>
</dbReference>
<accession>A0A0F8Y1D5</accession>
<evidence type="ECO:0000313" key="1">
    <source>
        <dbReference type="EMBL" id="KKK47999.1"/>
    </source>
</evidence>
<comment type="caution">
    <text evidence="1">The sequence shown here is derived from an EMBL/GenBank/DDBJ whole genome shotgun (WGS) entry which is preliminary data.</text>
</comment>
<name>A0A0F8Y1D5_9ZZZZ</name>
<feature type="non-terminal residue" evidence="1">
    <location>
        <position position="1"/>
    </location>
</feature>
<organism evidence="1">
    <name type="scientific">marine sediment metagenome</name>
    <dbReference type="NCBI Taxonomy" id="412755"/>
    <lineage>
        <taxon>unclassified sequences</taxon>
        <taxon>metagenomes</taxon>
        <taxon>ecological metagenomes</taxon>
    </lineage>
</organism>
<protein>
    <submittedName>
        <fullName evidence="1">Uncharacterized protein</fullName>
    </submittedName>
</protein>
<dbReference type="AlphaFoldDB" id="A0A0F8Y1D5"/>